<reference evidence="1 2" key="1">
    <citation type="submission" date="2014-07" db="EMBL/GenBank/DDBJ databases">
        <title>Genomic and transcriptomic analysis on Apis cerana provide comprehensive insights into honey bee biology.</title>
        <authorList>
            <person name="Diao Q."/>
            <person name="Sun L."/>
            <person name="Zheng H."/>
            <person name="Zheng H."/>
            <person name="Xu S."/>
            <person name="Wang S."/>
            <person name="Zeng Z."/>
            <person name="Hu F."/>
            <person name="Su S."/>
            <person name="Wu J."/>
        </authorList>
    </citation>
    <scope>NUCLEOTIDE SEQUENCE [LARGE SCALE GENOMIC DNA]</scope>
    <source>
        <tissue evidence="1">Pupae without intestine</tissue>
    </source>
</reference>
<name>A0A2A3EDE9_APICC</name>
<keyword evidence="2" id="KW-1185">Reference proteome</keyword>
<accession>A0A2A3EDE9</accession>
<sequence length="83" mass="9453">MADTYESVLLLAHSNAVHLNTFSSDDVLRHKMAAVGKLLPKTTNENRTLFRTVYSMGDNIVKLENKFKSFYYSLCYTTNTQLA</sequence>
<dbReference type="Proteomes" id="UP000242457">
    <property type="component" value="Unassembled WGS sequence"/>
</dbReference>
<evidence type="ECO:0000313" key="2">
    <source>
        <dbReference type="Proteomes" id="UP000242457"/>
    </source>
</evidence>
<dbReference type="EMBL" id="KZ288292">
    <property type="protein sequence ID" value="PBC29196.1"/>
    <property type="molecule type" value="Genomic_DNA"/>
</dbReference>
<organism evidence="1 2">
    <name type="scientific">Apis cerana cerana</name>
    <name type="common">Oriental honeybee</name>
    <dbReference type="NCBI Taxonomy" id="94128"/>
    <lineage>
        <taxon>Eukaryota</taxon>
        <taxon>Metazoa</taxon>
        <taxon>Ecdysozoa</taxon>
        <taxon>Arthropoda</taxon>
        <taxon>Hexapoda</taxon>
        <taxon>Insecta</taxon>
        <taxon>Pterygota</taxon>
        <taxon>Neoptera</taxon>
        <taxon>Endopterygota</taxon>
        <taxon>Hymenoptera</taxon>
        <taxon>Apocrita</taxon>
        <taxon>Aculeata</taxon>
        <taxon>Apoidea</taxon>
        <taxon>Anthophila</taxon>
        <taxon>Apidae</taxon>
        <taxon>Apis</taxon>
    </lineage>
</organism>
<evidence type="ECO:0000313" key="1">
    <source>
        <dbReference type="EMBL" id="PBC29196.1"/>
    </source>
</evidence>
<protein>
    <submittedName>
        <fullName evidence="1">Uncharacterized protein</fullName>
    </submittedName>
</protein>
<dbReference type="AlphaFoldDB" id="A0A2A3EDE9"/>
<gene>
    <name evidence="1" type="ORF">APICC_00254</name>
</gene>
<proteinExistence type="predicted"/>